<dbReference type="EMBL" id="QPIZ01000025">
    <property type="protein sequence ID" value="RCW29842.1"/>
    <property type="molecule type" value="Genomic_DNA"/>
</dbReference>
<protein>
    <submittedName>
        <fullName evidence="1">Uncharacterized protein</fullName>
    </submittedName>
</protein>
<comment type="caution">
    <text evidence="1">The sequence shown here is derived from an EMBL/GenBank/DDBJ whole genome shotgun (WGS) entry which is preliminary data.</text>
</comment>
<evidence type="ECO:0000313" key="2">
    <source>
        <dbReference type="Proteomes" id="UP000252733"/>
    </source>
</evidence>
<reference evidence="1 2" key="1">
    <citation type="submission" date="2018-07" db="EMBL/GenBank/DDBJ databases">
        <title>Freshwater and sediment microbial communities from various areas in North America, analyzing microbe dynamics in response to fracking.</title>
        <authorList>
            <person name="Lamendella R."/>
        </authorList>
    </citation>
    <scope>NUCLEOTIDE SEQUENCE [LARGE SCALE GENOMIC DNA]</scope>
    <source>
        <strain evidence="1 2">160A</strain>
    </source>
</reference>
<name>A0A2T0XSC8_9BACT</name>
<sequence length="75" mass="8977">MQIEWHLKISFGKMKQVPIVRNEFHSTLINKFYTDETSMARNPQKNMYKPHSCEFHQTNNLNKFYTDERSGPNQA</sequence>
<dbReference type="AlphaFoldDB" id="A0A2T0XSC8"/>
<organism evidence="1 2">
    <name type="scientific">Marinilabilia salmonicolor</name>
    <dbReference type="NCBI Taxonomy" id="989"/>
    <lineage>
        <taxon>Bacteria</taxon>
        <taxon>Pseudomonadati</taxon>
        <taxon>Bacteroidota</taxon>
        <taxon>Bacteroidia</taxon>
        <taxon>Marinilabiliales</taxon>
        <taxon>Marinilabiliaceae</taxon>
        <taxon>Marinilabilia</taxon>
    </lineage>
</organism>
<keyword evidence="2" id="KW-1185">Reference proteome</keyword>
<gene>
    <name evidence="1" type="ORF">DFO77_12535</name>
</gene>
<accession>A0A2T0XSC8</accession>
<evidence type="ECO:0000313" key="1">
    <source>
        <dbReference type="EMBL" id="RCW29842.1"/>
    </source>
</evidence>
<proteinExistence type="predicted"/>
<dbReference type="Proteomes" id="UP000252733">
    <property type="component" value="Unassembled WGS sequence"/>
</dbReference>